<feature type="compositionally biased region" description="Basic and acidic residues" evidence="2">
    <location>
        <begin position="164"/>
        <end position="186"/>
    </location>
</feature>
<evidence type="ECO:0000256" key="1">
    <source>
        <dbReference type="SAM" id="Coils"/>
    </source>
</evidence>
<dbReference type="AlphaFoldDB" id="A0A8H2XEU4"/>
<proteinExistence type="predicted"/>
<dbReference type="InterPro" id="IPR040213">
    <property type="entry name" value="GIR2-like"/>
</dbReference>
<dbReference type="PANTHER" id="PTHR12292">
    <property type="entry name" value="RWD DOMAIN-CONTAINING PROTEIN"/>
    <property type="match status" value="1"/>
</dbReference>
<dbReference type="InterPro" id="IPR016135">
    <property type="entry name" value="UBQ-conjugating_enzyme/RWD"/>
</dbReference>
<feature type="region of interest" description="Disordered" evidence="2">
    <location>
        <begin position="222"/>
        <end position="244"/>
    </location>
</feature>
<dbReference type="InterPro" id="IPR006575">
    <property type="entry name" value="RWD_dom"/>
</dbReference>
<comment type="caution">
    <text evidence="4">The sequence shown here is derived from an EMBL/GenBank/DDBJ whole genome shotgun (WGS) entry which is preliminary data.</text>
</comment>
<dbReference type="Pfam" id="PF05773">
    <property type="entry name" value="RWD"/>
    <property type="match status" value="1"/>
</dbReference>
<keyword evidence="1" id="KW-0175">Coiled coil</keyword>
<feature type="domain" description="RWD" evidence="3">
    <location>
        <begin position="10"/>
        <end position="113"/>
    </location>
</feature>
<evidence type="ECO:0000313" key="4">
    <source>
        <dbReference type="EMBL" id="CAE6421031.1"/>
    </source>
</evidence>
<dbReference type="EMBL" id="CAJMWQ010000978">
    <property type="protein sequence ID" value="CAE6421031.1"/>
    <property type="molecule type" value="Genomic_DNA"/>
</dbReference>
<sequence length="244" mass="28099">MSDYKAAVQEEYEVLESIFPDELKKISEDKLQLVVVPEEGQIDSDLKVLLDVEYTVNYPDEVPNLSLEPEEGELDEGELESLIKGMKAVGEENLGMAMVFTLVTHLREALVEVVGKRIEKEKQQELEKERQLMEAEAARTKGTPVTVMSFNEWRVKFMAEMKERQEREDDERLKGLTAKERDEWKRSKSKPTGRQLFEKNRDLATSDANYIEEGVTSVDITQYDRTAARDEEEDENGLHFSDSD</sequence>
<dbReference type="PROSITE" id="PS50908">
    <property type="entry name" value="RWD"/>
    <property type="match status" value="1"/>
</dbReference>
<gene>
    <name evidence="4" type="ORF">RDB_LOCUS48706</name>
</gene>
<evidence type="ECO:0000313" key="5">
    <source>
        <dbReference type="Proteomes" id="UP000663826"/>
    </source>
</evidence>
<feature type="coiled-coil region" evidence="1">
    <location>
        <begin position="116"/>
        <end position="143"/>
    </location>
</feature>
<dbReference type="SUPFAM" id="SSF54495">
    <property type="entry name" value="UBC-like"/>
    <property type="match status" value="1"/>
</dbReference>
<feature type="region of interest" description="Disordered" evidence="2">
    <location>
        <begin position="164"/>
        <end position="203"/>
    </location>
</feature>
<evidence type="ECO:0000259" key="3">
    <source>
        <dbReference type="PROSITE" id="PS50908"/>
    </source>
</evidence>
<dbReference type="Gene3D" id="3.10.110.10">
    <property type="entry name" value="Ubiquitin Conjugating Enzyme"/>
    <property type="match status" value="1"/>
</dbReference>
<reference evidence="4" key="1">
    <citation type="submission" date="2021-01" db="EMBL/GenBank/DDBJ databases">
        <authorList>
            <person name="Kaushik A."/>
        </authorList>
    </citation>
    <scope>NUCLEOTIDE SEQUENCE</scope>
    <source>
        <strain evidence="4">AG1-1B</strain>
    </source>
</reference>
<protein>
    <recommendedName>
        <fullName evidence="3">RWD domain-containing protein</fullName>
    </recommendedName>
</protein>
<dbReference type="SMART" id="SM00591">
    <property type="entry name" value="RWD"/>
    <property type="match status" value="1"/>
</dbReference>
<dbReference type="Proteomes" id="UP000663826">
    <property type="component" value="Unassembled WGS sequence"/>
</dbReference>
<organism evidence="4 5">
    <name type="scientific">Rhizoctonia solani</name>
    <dbReference type="NCBI Taxonomy" id="456999"/>
    <lineage>
        <taxon>Eukaryota</taxon>
        <taxon>Fungi</taxon>
        <taxon>Dikarya</taxon>
        <taxon>Basidiomycota</taxon>
        <taxon>Agaricomycotina</taxon>
        <taxon>Agaricomycetes</taxon>
        <taxon>Cantharellales</taxon>
        <taxon>Ceratobasidiaceae</taxon>
        <taxon>Rhizoctonia</taxon>
    </lineage>
</organism>
<accession>A0A8H2XEU4</accession>
<evidence type="ECO:0000256" key="2">
    <source>
        <dbReference type="SAM" id="MobiDB-lite"/>
    </source>
</evidence>
<name>A0A8H2XEU4_9AGAM</name>